<feature type="region of interest" description="Disordered" evidence="1">
    <location>
        <begin position="163"/>
        <end position="345"/>
    </location>
</feature>
<feature type="compositionally biased region" description="Basic residues" evidence="1">
    <location>
        <begin position="304"/>
        <end position="324"/>
    </location>
</feature>
<sequence>MDPAPAGKDADQAVATSDPVRHAPGPAPPAQAEIAPEEPGVHSEGRPVGSPIPPVEGFDPEAWHFDIHGNLISAPPAAYENMEVQQLHMQAPVHQAPHSLPPQFYQHPPPSHAFRPAGVPAFPVGTLPVMRKLFFPAVRAAFVRRAGRLSTLLLSAQPIPATSSSPILRTCSRRRQTSVRATTKSPAATAATPLLSVASLRRAAAATGPSATSPTSKARDSSRASRATPTVAPAPRTGAGRSSGPIITVTANTATTKTTTPTASRQAEGPAVITSRETAATGPTAVSSTARAPATPPPPPWPRRPNRPRRRRNHRSPPRMRRKLPPREPTQRPAPGPPADPAEFPAAGRFVPRTLAVRARRLANFFAFLAPAALLLCSHLCLFFFFFFFFFFRAPPFFPPSFLFVDGMLDAKKKIFL</sequence>
<feature type="compositionally biased region" description="Low complexity" evidence="1">
    <location>
        <begin position="248"/>
        <end position="263"/>
    </location>
</feature>
<keyword evidence="2" id="KW-0472">Membrane</keyword>
<evidence type="ECO:0000313" key="3">
    <source>
        <dbReference type="EMBL" id="KAG5457093.1"/>
    </source>
</evidence>
<accession>A0A8H7ZP56</accession>
<dbReference type="EMBL" id="JAEFCI010010645">
    <property type="protein sequence ID" value="KAG5457093.1"/>
    <property type="molecule type" value="Genomic_DNA"/>
</dbReference>
<evidence type="ECO:0000313" key="4">
    <source>
        <dbReference type="Proteomes" id="UP000673691"/>
    </source>
</evidence>
<evidence type="ECO:0000256" key="1">
    <source>
        <dbReference type="SAM" id="MobiDB-lite"/>
    </source>
</evidence>
<dbReference type="Proteomes" id="UP000673691">
    <property type="component" value="Unassembled WGS sequence"/>
</dbReference>
<gene>
    <name evidence="3" type="ORF">BJ554DRAFT_2988</name>
</gene>
<reference evidence="3 4" key="1">
    <citation type="journal article" name="Sci. Rep.">
        <title>Genome-scale phylogenetic analyses confirm Olpidium as the closest living zoosporic fungus to the non-flagellated, terrestrial fungi.</title>
        <authorList>
            <person name="Chang Y."/>
            <person name="Rochon D."/>
            <person name="Sekimoto S."/>
            <person name="Wang Y."/>
            <person name="Chovatia M."/>
            <person name="Sandor L."/>
            <person name="Salamov A."/>
            <person name="Grigoriev I.V."/>
            <person name="Stajich J.E."/>
            <person name="Spatafora J.W."/>
        </authorList>
    </citation>
    <scope>NUCLEOTIDE SEQUENCE [LARGE SCALE GENOMIC DNA]</scope>
    <source>
        <strain evidence="3">S191</strain>
    </source>
</reference>
<protein>
    <submittedName>
        <fullName evidence="3">Uncharacterized protein</fullName>
    </submittedName>
</protein>
<feature type="transmembrane region" description="Helical" evidence="2">
    <location>
        <begin position="365"/>
        <end position="392"/>
    </location>
</feature>
<keyword evidence="4" id="KW-1185">Reference proteome</keyword>
<keyword evidence="2" id="KW-0812">Transmembrane</keyword>
<feature type="compositionally biased region" description="Low complexity" evidence="1">
    <location>
        <begin position="283"/>
        <end position="293"/>
    </location>
</feature>
<organism evidence="3 4">
    <name type="scientific">Olpidium bornovanus</name>
    <dbReference type="NCBI Taxonomy" id="278681"/>
    <lineage>
        <taxon>Eukaryota</taxon>
        <taxon>Fungi</taxon>
        <taxon>Fungi incertae sedis</taxon>
        <taxon>Olpidiomycota</taxon>
        <taxon>Olpidiomycotina</taxon>
        <taxon>Olpidiomycetes</taxon>
        <taxon>Olpidiales</taxon>
        <taxon>Olpidiaceae</taxon>
        <taxon>Olpidium</taxon>
    </lineage>
</organism>
<keyword evidence="2" id="KW-1133">Transmembrane helix</keyword>
<evidence type="ECO:0000256" key="2">
    <source>
        <dbReference type="SAM" id="Phobius"/>
    </source>
</evidence>
<dbReference type="AlphaFoldDB" id="A0A8H7ZP56"/>
<name>A0A8H7ZP56_9FUNG</name>
<feature type="compositionally biased region" description="Pro residues" evidence="1">
    <location>
        <begin position="294"/>
        <end position="303"/>
    </location>
</feature>
<feature type="compositionally biased region" description="Low complexity" evidence="1">
    <location>
        <begin position="181"/>
        <end position="216"/>
    </location>
</feature>
<feature type="region of interest" description="Disordered" evidence="1">
    <location>
        <begin position="1"/>
        <end position="55"/>
    </location>
</feature>
<proteinExistence type="predicted"/>
<comment type="caution">
    <text evidence="3">The sequence shown here is derived from an EMBL/GenBank/DDBJ whole genome shotgun (WGS) entry which is preliminary data.</text>
</comment>